<evidence type="ECO:0000313" key="5">
    <source>
        <dbReference type="Proteomes" id="UP000254219"/>
    </source>
</evidence>
<dbReference type="RefSeq" id="WP_001098357.1">
    <property type="nucleotide sequence ID" value="NZ_AP027619.1"/>
</dbReference>
<dbReference type="Proteomes" id="UP000594864">
    <property type="component" value="Chromosome"/>
</dbReference>
<dbReference type="GeneID" id="75171126"/>
<evidence type="ECO:0000313" key="2">
    <source>
        <dbReference type="EMBL" id="QPR05034.1"/>
    </source>
</evidence>
<evidence type="ECO:0000313" key="4">
    <source>
        <dbReference type="EMBL" id="WHH99864.1"/>
    </source>
</evidence>
<evidence type="ECO:0000313" key="6">
    <source>
        <dbReference type="Proteomes" id="UP000594864"/>
    </source>
</evidence>
<feature type="region of interest" description="Disordered" evidence="1">
    <location>
        <begin position="1"/>
        <end position="22"/>
    </location>
</feature>
<feature type="compositionally biased region" description="Basic and acidic residues" evidence="1">
    <location>
        <begin position="1"/>
        <end position="11"/>
    </location>
</feature>
<protein>
    <submittedName>
        <fullName evidence="3">Uncharacterized protein</fullName>
    </submittedName>
</protein>
<accession>A0A2X5GWT0</accession>
<dbReference type="EMBL" id="CP122634">
    <property type="protein sequence ID" value="WHH99864.1"/>
    <property type="molecule type" value="Genomic_DNA"/>
</dbReference>
<proteinExistence type="predicted"/>
<evidence type="ECO:0000256" key="1">
    <source>
        <dbReference type="SAM" id="MobiDB-lite"/>
    </source>
</evidence>
<dbReference type="EMBL" id="UFYN01000008">
    <property type="protein sequence ID" value="STE75618.1"/>
    <property type="molecule type" value="Genomic_DNA"/>
</dbReference>
<dbReference type="Proteomes" id="UP000254219">
    <property type="component" value="Unassembled WGS sequence"/>
</dbReference>
<name>A0A2X5GWT0_ECOLX</name>
<organism evidence="3 5">
    <name type="scientific">Escherichia coli</name>
    <dbReference type="NCBI Taxonomy" id="562"/>
    <lineage>
        <taxon>Bacteria</taxon>
        <taxon>Pseudomonadati</taxon>
        <taxon>Pseudomonadota</taxon>
        <taxon>Gammaproteobacteria</taxon>
        <taxon>Enterobacterales</taxon>
        <taxon>Enterobacteriaceae</taxon>
        <taxon>Escherichia</taxon>
    </lineage>
</organism>
<evidence type="ECO:0000313" key="3">
    <source>
        <dbReference type="EMBL" id="STE75618.1"/>
    </source>
</evidence>
<dbReference type="EMBL" id="CP065611">
    <property type="protein sequence ID" value="QPR05034.1"/>
    <property type="molecule type" value="Genomic_DNA"/>
</dbReference>
<sequence>MNTTKKIDGRKNPNRKPWTPNLNFSMVDFHERQRRIQEEIDRAIAESK</sequence>
<dbReference type="AlphaFoldDB" id="A0A2X5GWT0"/>
<reference evidence="3 5" key="1">
    <citation type="submission" date="2018-06" db="EMBL/GenBank/DDBJ databases">
        <authorList>
            <consortium name="Pathogen Informatics"/>
            <person name="Doyle S."/>
        </authorList>
    </citation>
    <scope>NUCLEOTIDE SEQUENCE [LARGE SCALE GENOMIC DNA]</scope>
    <source>
        <strain evidence="3 5">NCTC11181</strain>
    </source>
</reference>
<dbReference type="Proteomes" id="UP001179946">
    <property type="component" value="Chromosome"/>
</dbReference>
<reference evidence="4" key="3">
    <citation type="journal article" date="2023" name="Front. Microbiol.">
        <title>Virotyping and genetic antimicrobial susceptibility testing of porcine ETEC/STEC strains and associated plasmid types.</title>
        <authorList>
            <person name="Vereecke N."/>
            <person name="Van Hoorde S."/>
            <person name="Sperling D."/>
            <person name="Theuns S."/>
            <person name="Devriendt B."/>
            <person name="Cox E."/>
        </authorList>
    </citation>
    <scope>NUCLEOTIDE SEQUENCE</scope>
    <source>
        <strain evidence="4">ETEC4085</strain>
    </source>
</reference>
<gene>
    <name evidence="2" type="ORF">I6H02_26760</name>
    <name evidence="3" type="ORF">NCTC11181_04904</name>
    <name evidence="4" type="ORF">QDW62_13800</name>
</gene>
<reference evidence="2 6" key="2">
    <citation type="submission" date="2020-12" db="EMBL/GenBank/DDBJ databases">
        <title>FDA dAtabase for Regulatory Grade micrObial Sequences (FDA-ARGOS): Supporting development and validation of Infectious Disease Dx tests.</title>
        <authorList>
            <person name="Sproer C."/>
            <person name="Gronow S."/>
            <person name="Severitt S."/>
            <person name="Schroder I."/>
            <person name="Tallon L."/>
            <person name="Sadzewicz L."/>
            <person name="Zhao X."/>
            <person name="Boylan J."/>
            <person name="Ott S."/>
            <person name="Bowen H."/>
            <person name="Vavikolanu K."/>
            <person name="Mehta A."/>
            <person name="Aluvathingal J."/>
            <person name="Nadendla S."/>
            <person name="Lowell S."/>
            <person name="Myers T."/>
            <person name="Yan Y."/>
            <person name="Sichtig H."/>
        </authorList>
    </citation>
    <scope>NUCLEOTIDE SEQUENCE [LARGE SCALE GENOMIC DNA]</scope>
    <source>
        <strain evidence="2 6">FDAARGOS_945</strain>
    </source>
</reference>